<dbReference type="InterPro" id="IPR036163">
    <property type="entry name" value="HMA_dom_sf"/>
</dbReference>
<dbReference type="Proteomes" id="UP000709437">
    <property type="component" value="Unassembled WGS sequence"/>
</dbReference>
<evidence type="ECO:0000313" key="2">
    <source>
        <dbReference type="EMBL" id="MBT1541163.1"/>
    </source>
</evidence>
<comment type="caution">
    <text evidence="2">The sequence shown here is derived from an EMBL/GenBank/DDBJ whole genome shotgun (WGS) entry which is preliminary data.</text>
</comment>
<dbReference type="Pfam" id="PF00403">
    <property type="entry name" value="HMA"/>
    <property type="match status" value="1"/>
</dbReference>
<name>A0A9Q2ZNM9_9MICO</name>
<gene>
    <name evidence="2" type="ORF">KK103_05260</name>
</gene>
<sequence length="69" mass="7175">MERFEYHVVGMTCEHCERRVTGELEAIAGVELVTADAATGLVVVTAPARPDAAAIAEAVDEAGYELAGA</sequence>
<evidence type="ECO:0000313" key="3">
    <source>
        <dbReference type="Proteomes" id="UP000709437"/>
    </source>
</evidence>
<dbReference type="RefSeq" id="WP_017886224.1">
    <property type="nucleotide sequence ID" value="NZ_JAHEWX010000004.1"/>
</dbReference>
<organism evidence="2 3">
    <name type="scientific">Curtobacterium flaccumfaciens pv. flaccumfaciens</name>
    <dbReference type="NCBI Taxonomy" id="138532"/>
    <lineage>
        <taxon>Bacteria</taxon>
        <taxon>Bacillati</taxon>
        <taxon>Actinomycetota</taxon>
        <taxon>Actinomycetes</taxon>
        <taxon>Micrococcales</taxon>
        <taxon>Microbacteriaceae</taxon>
        <taxon>Curtobacterium</taxon>
    </lineage>
</organism>
<proteinExistence type="predicted"/>
<dbReference type="InterPro" id="IPR006121">
    <property type="entry name" value="HMA_dom"/>
</dbReference>
<dbReference type="GO" id="GO:0046872">
    <property type="term" value="F:metal ion binding"/>
    <property type="evidence" value="ECO:0007669"/>
    <property type="project" value="InterPro"/>
</dbReference>
<evidence type="ECO:0000259" key="1">
    <source>
        <dbReference type="PROSITE" id="PS50846"/>
    </source>
</evidence>
<dbReference type="SUPFAM" id="SSF55008">
    <property type="entry name" value="HMA, heavy metal-associated domain"/>
    <property type="match status" value="1"/>
</dbReference>
<reference evidence="2" key="1">
    <citation type="submission" date="2021-05" db="EMBL/GenBank/DDBJ databases">
        <title>Whole genome sequence of Curtobacterium flaccumfaciens pv. flaccumfaciens strain CFBP 3417.</title>
        <authorList>
            <person name="Osdaghi E."/>
            <person name="Taghouti G."/>
            <person name="Portier P."/>
            <person name="Fazliarab A."/>
            <person name="Taghavi S.M."/>
            <person name="Briand M."/>
            <person name="Le-Saux M."/>
            <person name="Jacques M.-A."/>
        </authorList>
    </citation>
    <scope>NUCLEOTIDE SEQUENCE</scope>
    <source>
        <strain evidence="2">CFBP 3417</strain>
    </source>
</reference>
<dbReference type="GeneID" id="99622424"/>
<dbReference type="AlphaFoldDB" id="A0A9Q2ZNM9"/>
<dbReference type="EMBL" id="JAHEWX010000004">
    <property type="protein sequence ID" value="MBT1541163.1"/>
    <property type="molecule type" value="Genomic_DNA"/>
</dbReference>
<dbReference type="Gene3D" id="3.30.70.100">
    <property type="match status" value="1"/>
</dbReference>
<dbReference type="PROSITE" id="PS50846">
    <property type="entry name" value="HMA_2"/>
    <property type="match status" value="1"/>
</dbReference>
<feature type="domain" description="HMA" evidence="1">
    <location>
        <begin position="2"/>
        <end position="67"/>
    </location>
</feature>
<accession>A0A9Q2ZNM9</accession>
<dbReference type="CDD" id="cd00371">
    <property type="entry name" value="HMA"/>
    <property type="match status" value="1"/>
</dbReference>
<protein>
    <submittedName>
        <fullName evidence="2">Heavy-metal-associated domain-containing protein</fullName>
    </submittedName>
</protein>